<proteinExistence type="predicted"/>
<evidence type="ECO:0000313" key="2">
    <source>
        <dbReference type="Proteomes" id="UP001156940"/>
    </source>
</evidence>
<accession>A0ABT6JDV0</accession>
<evidence type="ECO:0000313" key="1">
    <source>
        <dbReference type="EMBL" id="MDH5824961.1"/>
    </source>
</evidence>
<organism evidence="1 2">
    <name type="scientific">Luteimonas endophytica</name>
    <dbReference type="NCBI Taxonomy" id="3042023"/>
    <lineage>
        <taxon>Bacteria</taxon>
        <taxon>Pseudomonadati</taxon>
        <taxon>Pseudomonadota</taxon>
        <taxon>Gammaproteobacteria</taxon>
        <taxon>Lysobacterales</taxon>
        <taxon>Lysobacteraceae</taxon>
        <taxon>Luteimonas</taxon>
    </lineage>
</organism>
<comment type="caution">
    <text evidence="1">The sequence shown here is derived from an EMBL/GenBank/DDBJ whole genome shotgun (WGS) entry which is preliminary data.</text>
</comment>
<name>A0ABT6JDV0_9GAMM</name>
<dbReference type="Proteomes" id="UP001156940">
    <property type="component" value="Unassembled WGS sequence"/>
</dbReference>
<dbReference type="NCBIfam" id="TIGR03976">
    <property type="entry name" value="chp_LLNDYxLRE"/>
    <property type="match status" value="1"/>
</dbReference>
<gene>
    <name evidence="1" type="primary">hxsD</name>
    <name evidence="1" type="ORF">QFW77_18500</name>
</gene>
<keyword evidence="2" id="KW-1185">Reference proteome</keyword>
<dbReference type="EMBL" id="JARXRM010000046">
    <property type="protein sequence ID" value="MDH5824961.1"/>
    <property type="molecule type" value="Genomic_DNA"/>
</dbReference>
<sequence length="101" mass="11486">MSSHELRLDRTLFSDDVVSKAAHRYSSDFFVEIQVEGTSTVVRLTPKNNVADQLRVLERFHNDVLDERLRDVVKNETADLQVILIKAALSESLSRRDGSSK</sequence>
<dbReference type="RefSeq" id="WP_280576347.1">
    <property type="nucleotide sequence ID" value="NZ_JARXRM010000046.1"/>
</dbReference>
<protein>
    <submittedName>
        <fullName evidence="1">His-Xaa-Ser system protein HxsD</fullName>
    </submittedName>
</protein>
<dbReference type="InterPro" id="IPR023974">
    <property type="entry name" value="HxsD"/>
</dbReference>
<reference evidence="1 2" key="1">
    <citation type="submission" date="2023-04" db="EMBL/GenBank/DDBJ databases">
        <title>Luteimonas endophyticus RD2P54.</title>
        <authorList>
            <person name="Sun J.-Q."/>
        </authorList>
    </citation>
    <scope>NUCLEOTIDE SEQUENCE [LARGE SCALE GENOMIC DNA]</scope>
    <source>
        <strain evidence="1 2">RD2P54</strain>
    </source>
</reference>